<dbReference type="GO" id="GO:0009396">
    <property type="term" value="P:folic acid-containing compound biosynthetic process"/>
    <property type="evidence" value="ECO:0007669"/>
    <property type="project" value="TreeGrafter"/>
</dbReference>
<comment type="catalytic activity">
    <reaction evidence="5">
        <text>(6S)-5-formyl-5,6,7,8-tetrahydrofolate + ATP = (6R)-5,10-methenyltetrahydrofolate + ADP + phosphate</text>
        <dbReference type="Rhea" id="RHEA:10488"/>
        <dbReference type="ChEBI" id="CHEBI:30616"/>
        <dbReference type="ChEBI" id="CHEBI:43474"/>
        <dbReference type="ChEBI" id="CHEBI:57455"/>
        <dbReference type="ChEBI" id="CHEBI:57457"/>
        <dbReference type="ChEBI" id="CHEBI:456216"/>
        <dbReference type="EC" id="6.3.3.2"/>
    </reaction>
</comment>
<evidence type="ECO:0000256" key="2">
    <source>
        <dbReference type="ARBA" id="ARBA00022741"/>
    </source>
</evidence>
<comment type="caution">
    <text evidence="6">The sequence shown here is derived from an EMBL/GenBank/DDBJ whole genome shotgun (WGS) entry which is preliminary data.</text>
</comment>
<keyword evidence="7" id="KW-1185">Reference proteome</keyword>
<dbReference type="PIRSF" id="PIRSF006806">
    <property type="entry name" value="FTHF_cligase"/>
    <property type="match status" value="1"/>
</dbReference>
<comment type="cofactor">
    <cofactor evidence="5">
        <name>Mg(2+)</name>
        <dbReference type="ChEBI" id="CHEBI:18420"/>
    </cofactor>
</comment>
<dbReference type="Proteomes" id="UP000033618">
    <property type="component" value="Unassembled WGS sequence"/>
</dbReference>
<protein>
    <recommendedName>
        <fullName evidence="5">5-formyltetrahydrofolate cyclo-ligase</fullName>
        <ecNumber evidence="5">6.3.3.2</ecNumber>
    </recommendedName>
</protein>
<dbReference type="InterPro" id="IPR037171">
    <property type="entry name" value="NagB/RpiA_transferase-like"/>
</dbReference>
<gene>
    <name evidence="6" type="ORF">WM40_03730</name>
</gene>
<dbReference type="AlphaFoldDB" id="A0A0F5K5E4"/>
<keyword evidence="5" id="KW-0479">Metal-binding</keyword>
<dbReference type="InterPro" id="IPR024185">
    <property type="entry name" value="FTHF_cligase-like_sf"/>
</dbReference>
<dbReference type="STRING" id="28092.WM40_03730"/>
<dbReference type="PANTHER" id="PTHR23407">
    <property type="entry name" value="ATPASE INHIBITOR/5-FORMYLTETRAHYDROFOLATE CYCLO-LIGASE"/>
    <property type="match status" value="1"/>
</dbReference>
<evidence type="ECO:0000256" key="4">
    <source>
        <dbReference type="PIRSR" id="PIRSR006806-1"/>
    </source>
</evidence>
<dbReference type="EMBL" id="LAQU01000003">
    <property type="protein sequence ID" value="KKB64762.1"/>
    <property type="molecule type" value="Genomic_DNA"/>
</dbReference>
<dbReference type="GO" id="GO:0030272">
    <property type="term" value="F:5-formyltetrahydrofolate cyclo-ligase activity"/>
    <property type="evidence" value="ECO:0007669"/>
    <property type="project" value="UniProtKB-EC"/>
</dbReference>
<dbReference type="PANTHER" id="PTHR23407:SF1">
    <property type="entry name" value="5-FORMYLTETRAHYDROFOLATE CYCLO-LIGASE"/>
    <property type="match status" value="1"/>
</dbReference>
<dbReference type="SUPFAM" id="SSF100950">
    <property type="entry name" value="NagB/RpiA/CoA transferase-like"/>
    <property type="match status" value="1"/>
</dbReference>
<organism evidence="6 7">
    <name type="scientific">Robbsia andropogonis</name>
    <dbReference type="NCBI Taxonomy" id="28092"/>
    <lineage>
        <taxon>Bacteria</taxon>
        <taxon>Pseudomonadati</taxon>
        <taxon>Pseudomonadota</taxon>
        <taxon>Betaproteobacteria</taxon>
        <taxon>Burkholderiales</taxon>
        <taxon>Burkholderiaceae</taxon>
        <taxon>Robbsia</taxon>
    </lineage>
</organism>
<keyword evidence="3 4" id="KW-0067">ATP-binding</keyword>
<dbReference type="Pfam" id="PF01812">
    <property type="entry name" value="5-FTHF_cyc-lig"/>
    <property type="match status" value="1"/>
</dbReference>
<comment type="similarity">
    <text evidence="1 5">Belongs to the 5-formyltetrahydrofolate cyclo-ligase family.</text>
</comment>
<dbReference type="GO" id="GO:0046872">
    <property type="term" value="F:metal ion binding"/>
    <property type="evidence" value="ECO:0007669"/>
    <property type="project" value="UniProtKB-KW"/>
</dbReference>
<dbReference type="NCBIfam" id="TIGR02727">
    <property type="entry name" value="MTHFS_bact"/>
    <property type="match status" value="1"/>
</dbReference>
<dbReference type="GO" id="GO:0035999">
    <property type="term" value="P:tetrahydrofolate interconversion"/>
    <property type="evidence" value="ECO:0007669"/>
    <property type="project" value="TreeGrafter"/>
</dbReference>
<dbReference type="InterPro" id="IPR002698">
    <property type="entry name" value="FTHF_cligase"/>
</dbReference>
<dbReference type="PATRIC" id="fig|28092.6.peg.889"/>
<evidence type="ECO:0000313" key="6">
    <source>
        <dbReference type="EMBL" id="KKB64762.1"/>
    </source>
</evidence>
<dbReference type="EC" id="6.3.3.2" evidence="5"/>
<feature type="binding site" evidence="4">
    <location>
        <position position="44"/>
    </location>
    <ligand>
        <name>substrate</name>
    </ligand>
</feature>
<reference evidence="6 7" key="1">
    <citation type="submission" date="2015-03" db="EMBL/GenBank/DDBJ databases">
        <title>Draft Genome Sequence of Burkholderia andropogonis type strain ICMP2807, isolated from Sorghum bicolor.</title>
        <authorList>
            <person name="Lopes-Santos L."/>
            <person name="Castro D.B."/>
            <person name="Ottoboni L.M."/>
            <person name="Park D."/>
            <person name="Weirc B.S."/>
            <person name="Destefano S.A."/>
        </authorList>
    </citation>
    <scope>NUCLEOTIDE SEQUENCE [LARGE SCALE GENOMIC DNA]</scope>
    <source>
        <strain evidence="6 7">ICMP2807</strain>
    </source>
</reference>
<dbReference type="Gene3D" id="3.40.50.10420">
    <property type="entry name" value="NagB/RpiA/CoA transferase-like"/>
    <property type="match status" value="1"/>
</dbReference>
<sequence>MLPLRQQALSSNPETSRAITAGVRAWLDEQRVRCVGFYWPLAGEPDVRAAVTDWLAADTDRRAALPEVVHAATALRYVAWTPETAMRKGRYGIAVPESGTEDASTNNMTPDALLIPCVGFDGRGFRLGYGGGYYDRTLASAACRPATLGVALDATRVVTLPTDAFDIPLDAIQTERQRYYR</sequence>
<evidence type="ECO:0000256" key="1">
    <source>
        <dbReference type="ARBA" id="ARBA00010638"/>
    </source>
</evidence>
<accession>A0A0F5K5E4</accession>
<feature type="binding site" evidence="4">
    <location>
        <begin position="126"/>
        <end position="134"/>
    </location>
    <ligand>
        <name>ATP</name>
        <dbReference type="ChEBI" id="CHEBI:30616"/>
    </ligand>
</feature>
<evidence type="ECO:0000256" key="5">
    <source>
        <dbReference type="RuleBase" id="RU361279"/>
    </source>
</evidence>
<evidence type="ECO:0000256" key="3">
    <source>
        <dbReference type="ARBA" id="ARBA00022840"/>
    </source>
</evidence>
<evidence type="ECO:0000313" key="7">
    <source>
        <dbReference type="Proteomes" id="UP000033618"/>
    </source>
</evidence>
<dbReference type="GO" id="GO:0005524">
    <property type="term" value="F:ATP binding"/>
    <property type="evidence" value="ECO:0007669"/>
    <property type="project" value="UniProtKB-KW"/>
</dbReference>
<proteinExistence type="inferred from homology"/>
<keyword evidence="2 4" id="KW-0547">Nucleotide-binding</keyword>
<name>A0A0F5K5E4_9BURK</name>
<keyword evidence="5" id="KW-0460">Magnesium</keyword>